<keyword evidence="3" id="KW-0547">Nucleotide-binding</keyword>
<protein>
    <submittedName>
        <fullName evidence="6">Macrolide ABC transporter ATP-binding protein</fullName>
    </submittedName>
</protein>
<dbReference type="Gene3D" id="3.40.50.300">
    <property type="entry name" value="P-loop containing nucleotide triphosphate hydrolases"/>
    <property type="match status" value="1"/>
</dbReference>
<organism evidence="6 7">
    <name type="scientific">Candidatus Wirthbacteria bacterium CG2_30_54_11</name>
    <dbReference type="NCBI Taxonomy" id="1817892"/>
    <lineage>
        <taxon>Bacteria</taxon>
        <taxon>Candidatus Wirthbacteria</taxon>
    </lineage>
</organism>
<dbReference type="AlphaFoldDB" id="A0A1J5IK91"/>
<dbReference type="GO" id="GO:0098796">
    <property type="term" value="C:membrane protein complex"/>
    <property type="evidence" value="ECO:0007669"/>
    <property type="project" value="UniProtKB-ARBA"/>
</dbReference>
<dbReference type="SMART" id="SM00382">
    <property type="entry name" value="AAA"/>
    <property type="match status" value="1"/>
</dbReference>
<evidence type="ECO:0000256" key="4">
    <source>
        <dbReference type="ARBA" id="ARBA00022840"/>
    </source>
</evidence>
<dbReference type="CDD" id="cd03255">
    <property type="entry name" value="ABC_MJ0796_LolCDE_FtsE"/>
    <property type="match status" value="1"/>
</dbReference>
<proteinExistence type="inferred from homology"/>
<dbReference type="PANTHER" id="PTHR42798:SF7">
    <property type="entry name" value="ALPHA-D-RIBOSE 1-METHYLPHOSPHONATE 5-TRIPHOSPHATE SYNTHASE SUBUNIT PHNL"/>
    <property type="match status" value="1"/>
</dbReference>
<evidence type="ECO:0000256" key="2">
    <source>
        <dbReference type="ARBA" id="ARBA00022448"/>
    </source>
</evidence>
<comment type="caution">
    <text evidence="6">The sequence shown here is derived from an EMBL/GenBank/DDBJ whole genome shotgun (WGS) entry which is preliminary data.</text>
</comment>
<evidence type="ECO:0000256" key="3">
    <source>
        <dbReference type="ARBA" id="ARBA00022741"/>
    </source>
</evidence>
<sequence>MTAPCAIEATDVRKSYLVGDTTIEALKKVSFAVSKGEIVAVMGPSGCGKTTLLNCLSGLDDIDCGTVRIDGTDLHSLKDKPRTDLRARTMGFVFQYNNLIPVLTALENVELPLLFLGRTAKQAREKALSLLSAVGLEDRVNHMPSQMSGGQRQRTAIARALANDPVILWADEPTGDLDEPSALAVMDRFSEINRREKQTIVMVTHNAVLGDRAHRIVRMQGGQITS</sequence>
<evidence type="ECO:0000256" key="1">
    <source>
        <dbReference type="ARBA" id="ARBA00005417"/>
    </source>
</evidence>
<dbReference type="InterPro" id="IPR003439">
    <property type="entry name" value="ABC_transporter-like_ATP-bd"/>
</dbReference>
<dbReference type="Pfam" id="PF00005">
    <property type="entry name" value="ABC_tran"/>
    <property type="match status" value="1"/>
</dbReference>
<evidence type="ECO:0000313" key="7">
    <source>
        <dbReference type="Proteomes" id="UP000183245"/>
    </source>
</evidence>
<dbReference type="PROSITE" id="PS50893">
    <property type="entry name" value="ABC_TRANSPORTER_2"/>
    <property type="match status" value="1"/>
</dbReference>
<dbReference type="SUPFAM" id="SSF52540">
    <property type="entry name" value="P-loop containing nucleoside triphosphate hydrolases"/>
    <property type="match status" value="1"/>
</dbReference>
<dbReference type="InterPro" id="IPR017911">
    <property type="entry name" value="MacB-like_ATP-bd"/>
</dbReference>
<accession>A0A1J5IK91</accession>
<keyword evidence="4 6" id="KW-0067">ATP-binding</keyword>
<dbReference type="GO" id="GO:0022857">
    <property type="term" value="F:transmembrane transporter activity"/>
    <property type="evidence" value="ECO:0007669"/>
    <property type="project" value="UniProtKB-ARBA"/>
</dbReference>
<keyword evidence="2" id="KW-0813">Transport</keyword>
<dbReference type="GO" id="GO:0016887">
    <property type="term" value="F:ATP hydrolysis activity"/>
    <property type="evidence" value="ECO:0007669"/>
    <property type="project" value="InterPro"/>
</dbReference>
<comment type="similarity">
    <text evidence="1">Belongs to the ABC transporter superfamily.</text>
</comment>
<dbReference type="FunFam" id="3.40.50.300:FF:000032">
    <property type="entry name" value="Export ABC transporter ATP-binding protein"/>
    <property type="match status" value="1"/>
</dbReference>
<dbReference type="STRING" id="1817892.AUK40_02990"/>
<dbReference type="InterPro" id="IPR003593">
    <property type="entry name" value="AAA+_ATPase"/>
</dbReference>
<feature type="domain" description="ABC transporter" evidence="5">
    <location>
        <begin position="7"/>
        <end position="226"/>
    </location>
</feature>
<dbReference type="EMBL" id="MNZT01000052">
    <property type="protein sequence ID" value="OIP97577.1"/>
    <property type="molecule type" value="Genomic_DNA"/>
</dbReference>
<evidence type="ECO:0000259" key="5">
    <source>
        <dbReference type="PROSITE" id="PS50893"/>
    </source>
</evidence>
<evidence type="ECO:0000313" key="6">
    <source>
        <dbReference type="EMBL" id="OIP97577.1"/>
    </source>
</evidence>
<dbReference type="GO" id="GO:0005524">
    <property type="term" value="F:ATP binding"/>
    <property type="evidence" value="ECO:0007669"/>
    <property type="project" value="UniProtKB-KW"/>
</dbReference>
<name>A0A1J5IK91_9BACT</name>
<gene>
    <name evidence="6" type="ORF">AUK40_02990</name>
</gene>
<dbReference type="PANTHER" id="PTHR42798">
    <property type="entry name" value="LIPOPROTEIN-RELEASING SYSTEM ATP-BINDING PROTEIN LOLD"/>
    <property type="match status" value="1"/>
</dbReference>
<dbReference type="Proteomes" id="UP000183245">
    <property type="component" value="Unassembled WGS sequence"/>
</dbReference>
<dbReference type="InterPro" id="IPR027417">
    <property type="entry name" value="P-loop_NTPase"/>
</dbReference>
<reference evidence="6 7" key="1">
    <citation type="journal article" date="2016" name="Environ. Microbiol.">
        <title>Genomic resolution of a cold subsurface aquifer community provides metabolic insights for novel microbes adapted to high CO concentrations.</title>
        <authorList>
            <person name="Probst A.J."/>
            <person name="Castelle C.J."/>
            <person name="Singh A."/>
            <person name="Brown C.T."/>
            <person name="Anantharaman K."/>
            <person name="Sharon I."/>
            <person name="Hug L.A."/>
            <person name="Burstein D."/>
            <person name="Emerson J.B."/>
            <person name="Thomas B.C."/>
            <person name="Banfield J.F."/>
        </authorList>
    </citation>
    <scope>NUCLEOTIDE SEQUENCE [LARGE SCALE GENOMIC DNA]</scope>
    <source>
        <strain evidence="6">CG2_30_54_11</strain>
    </source>
</reference>